<dbReference type="InterPro" id="IPR029041">
    <property type="entry name" value="FAD-linked_oxidoreductase-like"/>
</dbReference>
<evidence type="ECO:0000313" key="5">
    <source>
        <dbReference type="Proteomes" id="UP000724686"/>
    </source>
</evidence>
<dbReference type="Gene3D" id="3.20.20.220">
    <property type="match status" value="1"/>
</dbReference>
<keyword evidence="1" id="KW-0560">Oxidoreductase</keyword>
<gene>
    <name evidence="4" type="ORF">JWG45_01680</name>
</gene>
<sequence length="455" mass="52936">MIAGSSEENIELKTQTLGMRILKEDESHSSRFFSEHFWSKTFLKLSLRYPKLKVEMFRFVDVLPSLRTKKEITEHFVLYLINKDTEISNWVRPFLRNVLSAFPISYFFGMMIRAAVLRTSGNFIAGINFEDAKTRLQNLRKEESVFTLDVLGEAALSEKEAVAYQKQYLDILKSLDSFAGSESTRYGTCPFVNVSVKCSSLYSQISSLATEESVSALKERLRPILRLAKEKNYFINLDAEQFDYKEILLSLAEEIFSEPEFAAYPHFGIVIQTYLKNSQKDLIRILEYSKNRNTPITVRLVKGAYWEYEVIRSREKGWETPVFENKEETDFNYETCAKMLLDSYPRILSAFASHNIRSLSAILAYAEIKEIPKRDFEIQMLYGMGNSYKFVFKRMGYRIREYTPLGEFLPGMAYLVRRLLENTSNQGFLQNFITGRMDYSRLLKNPEESIHAKLS</sequence>
<evidence type="ECO:0000313" key="4">
    <source>
        <dbReference type="EMBL" id="MBM9575852.1"/>
    </source>
</evidence>
<reference evidence="4 5" key="1">
    <citation type="submission" date="2021-02" db="EMBL/GenBank/DDBJ databases">
        <title>Leptospira ainlahdjerensis sp. nov., Leptospira ainazelensis sp. nov., Leptospira abararensis sp. nov. and Leptospira chreensis sp. nov., four new species isolated from water sources in Algeria.</title>
        <authorList>
            <person name="Amara Korba A."/>
            <person name="Kainiu M."/>
            <person name="Vincent A.T."/>
            <person name="Mariet J.-F."/>
            <person name="Veyrier F.J."/>
            <person name="Goarant C."/>
            <person name="Picardeau M."/>
        </authorList>
    </citation>
    <scope>NUCLEOTIDE SEQUENCE [LARGE SCALE GENOMIC DNA]</scope>
    <source>
        <strain evidence="4 5">201903070</strain>
    </source>
</reference>
<dbReference type="EMBL" id="JAFFPU010000006">
    <property type="protein sequence ID" value="MBM9575852.1"/>
    <property type="molecule type" value="Genomic_DNA"/>
</dbReference>
<dbReference type="InterPro" id="IPR015659">
    <property type="entry name" value="Proline_oxidase"/>
</dbReference>
<comment type="caution">
    <text evidence="4">The sequence shown here is derived from an EMBL/GenBank/DDBJ whole genome shotgun (WGS) entry which is preliminary data.</text>
</comment>
<dbReference type="PANTHER" id="PTHR13914:SF0">
    <property type="entry name" value="PROLINE DEHYDROGENASE 1, MITOCHONDRIAL"/>
    <property type="match status" value="1"/>
</dbReference>
<dbReference type="InterPro" id="IPR002872">
    <property type="entry name" value="Proline_DH_dom"/>
</dbReference>
<dbReference type="Proteomes" id="UP000724686">
    <property type="component" value="Unassembled WGS sequence"/>
</dbReference>
<proteinExistence type="predicted"/>
<feature type="domain" description="Proline utilization A N-terminal" evidence="3">
    <location>
        <begin position="12"/>
        <end position="114"/>
    </location>
</feature>
<keyword evidence="5" id="KW-1185">Reference proteome</keyword>
<evidence type="ECO:0000259" key="2">
    <source>
        <dbReference type="Pfam" id="PF01619"/>
    </source>
</evidence>
<accession>A0ABS2U9D4</accession>
<dbReference type="SUPFAM" id="SSF51730">
    <property type="entry name" value="FAD-linked oxidoreductase"/>
    <property type="match status" value="1"/>
</dbReference>
<evidence type="ECO:0000259" key="3">
    <source>
        <dbReference type="Pfam" id="PF18083"/>
    </source>
</evidence>
<evidence type="ECO:0000256" key="1">
    <source>
        <dbReference type="ARBA" id="ARBA00023002"/>
    </source>
</evidence>
<dbReference type="Pfam" id="PF01619">
    <property type="entry name" value="Pro_dh"/>
    <property type="match status" value="1"/>
</dbReference>
<organism evidence="4 5">
    <name type="scientific">Leptospira ainlahdjerensis</name>
    <dbReference type="NCBI Taxonomy" id="2810033"/>
    <lineage>
        <taxon>Bacteria</taxon>
        <taxon>Pseudomonadati</taxon>
        <taxon>Spirochaetota</taxon>
        <taxon>Spirochaetia</taxon>
        <taxon>Leptospirales</taxon>
        <taxon>Leptospiraceae</taxon>
        <taxon>Leptospira</taxon>
    </lineage>
</organism>
<dbReference type="InterPro" id="IPR041514">
    <property type="entry name" value="PutA_N"/>
</dbReference>
<protein>
    <submittedName>
        <fullName evidence="4">Proline dehydrogenase family protein</fullName>
    </submittedName>
</protein>
<dbReference type="Pfam" id="PF18083">
    <property type="entry name" value="PutA_N"/>
    <property type="match status" value="1"/>
</dbReference>
<dbReference type="PANTHER" id="PTHR13914">
    <property type="entry name" value="PROLINE OXIDASE"/>
    <property type="match status" value="1"/>
</dbReference>
<dbReference type="RefSeq" id="WP_205278051.1">
    <property type="nucleotide sequence ID" value="NZ_JAFFPU010000006.1"/>
</dbReference>
<feature type="domain" description="Proline dehydrogenase" evidence="2">
    <location>
        <begin position="133"/>
        <end position="430"/>
    </location>
</feature>
<name>A0ABS2U9D4_9LEPT</name>